<feature type="compositionally biased region" description="Basic and acidic residues" evidence="10">
    <location>
        <begin position="11"/>
        <end position="22"/>
    </location>
</feature>
<dbReference type="CDD" id="cd17323">
    <property type="entry name" value="MFS_Tpo1_MDR_like"/>
    <property type="match status" value="1"/>
</dbReference>
<dbReference type="GO" id="GO:0005886">
    <property type="term" value="C:plasma membrane"/>
    <property type="evidence" value="ECO:0007669"/>
    <property type="project" value="TreeGrafter"/>
</dbReference>
<dbReference type="GO" id="GO:0022857">
    <property type="term" value="F:transmembrane transporter activity"/>
    <property type="evidence" value="ECO:0007669"/>
    <property type="project" value="InterPro"/>
</dbReference>
<evidence type="ECO:0000256" key="3">
    <source>
        <dbReference type="ARBA" id="ARBA00022692"/>
    </source>
</evidence>
<protein>
    <recommendedName>
        <fullName evidence="8">Cercosporin MFS transporter CTB4</fullName>
    </recommendedName>
    <alternativeName>
        <fullName evidence="9">Cercosporin toxin biosynthesis cluster protein 4</fullName>
    </alternativeName>
</protein>
<proteinExistence type="inferred from homology"/>
<evidence type="ECO:0000256" key="4">
    <source>
        <dbReference type="ARBA" id="ARBA00022989"/>
    </source>
</evidence>
<feature type="transmembrane region" description="Helical" evidence="11">
    <location>
        <begin position="438"/>
        <end position="457"/>
    </location>
</feature>
<evidence type="ECO:0000256" key="10">
    <source>
        <dbReference type="SAM" id="MobiDB-lite"/>
    </source>
</evidence>
<feature type="domain" description="Major facilitator superfamily (MFS) profile" evidence="12">
    <location>
        <begin position="207"/>
        <end position="637"/>
    </location>
</feature>
<feature type="transmembrane region" description="Helical" evidence="11">
    <location>
        <begin position="303"/>
        <end position="323"/>
    </location>
</feature>
<dbReference type="HOGENOM" id="CLU_008455_11_4_1"/>
<feature type="transmembrane region" description="Helical" evidence="11">
    <location>
        <begin position="274"/>
        <end position="291"/>
    </location>
</feature>
<dbReference type="Gene3D" id="1.20.1250.20">
    <property type="entry name" value="MFS general substrate transporter like domains"/>
    <property type="match status" value="1"/>
</dbReference>
<feature type="transmembrane region" description="Helical" evidence="11">
    <location>
        <begin position="205"/>
        <end position="225"/>
    </location>
</feature>
<dbReference type="InterPro" id="IPR020846">
    <property type="entry name" value="MFS_dom"/>
</dbReference>
<accession>M2N3F2</accession>
<dbReference type="GeneID" id="19115580"/>
<evidence type="ECO:0000256" key="1">
    <source>
        <dbReference type="ARBA" id="ARBA00004141"/>
    </source>
</evidence>
<feature type="region of interest" description="Disordered" evidence="10">
    <location>
        <begin position="1"/>
        <end position="96"/>
    </location>
</feature>
<dbReference type="eggNOG" id="KOG0255">
    <property type="taxonomic scope" value="Eukaryota"/>
</dbReference>
<evidence type="ECO:0000256" key="11">
    <source>
        <dbReference type="SAM" id="Phobius"/>
    </source>
</evidence>
<keyword evidence="14" id="KW-1185">Reference proteome</keyword>
<dbReference type="FunFam" id="1.20.1250.20:FF:000011">
    <property type="entry name" value="MFS multidrug transporter, putative"/>
    <property type="match status" value="1"/>
</dbReference>
<dbReference type="InterPro" id="IPR036259">
    <property type="entry name" value="MFS_trans_sf"/>
</dbReference>
<keyword evidence="4 11" id="KW-1133">Transmembrane helix</keyword>
<feature type="transmembrane region" description="Helical" evidence="11">
    <location>
        <begin position="611"/>
        <end position="633"/>
    </location>
</feature>
<comment type="function">
    <text evidence="7">MFS transporter; part of the gene cluster that mediates the biosynthesis of cercosporin, a light-activated, non-host-selective toxin. The perylenequinone chromophore of cercosporin absorbs light energy to attain an electronically-activated triplet state and produces active oxygen species such as the hydroxyl radical, superoxide, hydrogen peroxide or singlet oxygen upon reaction with oxygen molecules. These reactive oxygen species cause damage to various cellular components including lipids, proteins and nucleic acids. Responsible for secretion and accumulation of cercosporin, but does not play any roles in self-protection against the toxicity of cercosporin.</text>
</comment>
<dbReference type="AlphaFoldDB" id="M2N3F2"/>
<evidence type="ECO:0000256" key="9">
    <source>
        <dbReference type="ARBA" id="ARBA00077167"/>
    </source>
</evidence>
<dbReference type="Proteomes" id="UP000011761">
    <property type="component" value="Unassembled WGS sequence"/>
</dbReference>
<feature type="compositionally biased region" description="Basic and acidic residues" evidence="10">
    <location>
        <begin position="28"/>
        <end position="56"/>
    </location>
</feature>
<feature type="transmembrane region" description="Helical" evidence="11">
    <location>
        <begin position="545"/>
        <end position="567"/>
    </location>
</feature>
<dbReference type="OrthoDB" id="9986881at2759"/>
<dbReference type="OMA" id="AYIPSFM"/>
<evidence type="ECO:0000256" key="2">
    <source>
        <dbReference type="ARBA" id="ARBA00022448"/>
    </source>
</evidence>
<evidence type="ECO:0000313" key="13">
    <source>
        <dbReference type="EMBL" id="EMC93255.1"/>
    </source>
</evidence>
<feature type="compositionally biased region" description="Acidic residues" evidence="10">
    <location>
        <begin position="60"/>
        <end position="76"/>
    </location>
</feature>
<evidence type="ECO:0000256" key="7">
    <source>
        <dbReference type="ARBA" id="ARBA00053977"/>
    </source>
</evidence>
<feature type="transmembrane region" description="Helical" evidence="11">
    <location>
        <begin position="517"/>
        <end position="539"/>
    </location>
</feature>
<keyword evidence="5 11" id="KW-0472">Membrane</keyword>
<gene>
    <name evidence="13" type="ORF">BAUCODRAFT_568109</name>
</gene>
<feature type="compositionally biased region" description="Basic and acidic residues" evidence="10">
    <location>
        <begin position="77"/>
        <end position="86"/>
    </location>
</feature>
<organism evidence="13 14">
    <name type="scientific">Baudoinia panamericana (strain UAMH 10762)</name>
    <name type="common">Angels' share fungus</name>
    <name type="synonym">Baudoinia compniacensis (strain UAMH 10762)</name>
    <dbReference type="NCBI Taxonomy" id="717646"/>
    <lineage>
        <taxon>Eukaryota</taxon>
        <taxon>Fungi</taxon>
        <taxon>Dikarya</taxon>
        <taxon>Ascomycota</taxon>
        <taxon>Pezizomycotina</taxon>
        <taxon>Dothideomycetes</taxon>
        <taxon>Dothideomycetidae</taxon>
        <taxon>Mycosphaerellales</taxon>
        <taxon>Teratosphaeriaceae</taxon>
        <taxon>Baudoinia</taxon>
    </lineage>
</organism>
<feature type="transmembrane region" description="Helical" evidence="11">
    <location>
        <begin position="360"/>
        <end position="381"/>
    </location>
</feature>
<dbReference type="PANTHER" id="PTHR23502:SF31">
    <property type="entry name" value="POLYAMINE TRANSPORTER 1"/>
    <property type="match status" value="1"/>
</dbReference>
<reference evidence="13 14" key="1">
    <citation type="journal article" date="2012" name="PLoS Pathog.">
        <title>Diverse lifestyles and strategies of plant pathogenesis encoded in the genomes of eighteen Dothideomycetes fungi.</title>
        <authorList>
            <person name="Ohm R.A."/>
            <person name="Feau N."/>
            <person name="Henrissat B."/>
            <person name="Schoch C.L."/>
            <person name="Horwitz B.A."/>
            <person name="Barry K.W."/>
            <person name="Condon B.J."/>
            <person name="Copeland A.C."/>
            <person name="Dhillon B."/>
            <person name="Glaser F."/>
            <person name="Hesse C.N."/>
            <person name="Kosti I."/>
            <person name="LaButti K."/>
            <person name="Lindquist E.A."/>
            <person name="Lucas S."/>
            <person name="Salamov A.A."/>
            <person name="Bradshaw R.E."/>
            <person name="Ciuffetti L."/>
            <person name="Hamelin R.C."/>
            <person name="Kema G.H.J."/>
            <person name="Lawrence C."/>
            <person name="Scott J.A."/>
            <person name="Spatafora J.W."/>
            <person name="Turgeon B.G."/>
            <person name="de Wit P.J.G.M."/>
            <person name="Zhong S."/>
            <person name="Goodwin S.B."/>
            <person name="Grigoriev I.V."/>
        </authorList>
    </citation>
    <scope>NUCLEOTIDE SEQUENCE [LARGE SCALE GENOMIC DNA]</scope>
    <source>
        <strain evidence="13 14">UAMH 10762</strain>
    </source>
</reference>
<evidence type="ECO:0000256" key="6">
    <source>
        <dbReference type="ARBA" id="ARBA00038347"/>
    </source>
</evidence>
<feature type="region of interest" description="Disordered" evidence="10">
    <location>
        <begin position="654"/>
        <end position="704"/>
    </location>
</feature>
<dbReference type="InterPro" id="IPR011701">
    <property type="entry name" value="MFS"/>
</dbReference>
<evidence type="ECO:0000259" key="12">
    <source>
        <dbReference type="PROSITE" id="PS50850"/>
    </source>
</evidence>
<feature type="transmembrane region" description="Helical" evidence="11">
    <location>
        <begin position="574"/>
        <end position="599"/>
    </location>
</feature>
<evidence type="ECO:0000313" key="14">
    <source>
        <dbReference type="Proteomes" id="UP000011761"/>
    </source>
</evidence>
<comment type="similarity">
    <text evidence="6">Belongs to the major facilitator superfamily. CAR1 family.</text>
</comment>
<feature type="transmembrane region" description="Helical" evidence="11">
    <location>
        <begin position="477"/>
        <end position="496"/>
    </location>
</feature>
<keyword evidence="2" id="KW-0813">Transport</keyword>
<name>M2N3F2_BAUPA</name>
<dbReference type="RefSeq" id="XP_007679495.1">
    <property type="nucleotide sequence ID" value="XM_007681305.1"/>
</dbReference>
<evidence type="ECO:0000256" key="8">
    <source>
        <dbReference type="ARBA" id="ARBA00069139"/>
    </source>
</evidence>
<feature type="compositionally biased region" description="Basic and acidic residues" evidence="10">
    <location>
        <begin position="694"/>
        <end position="704"/>
    </location>
</feature>
<dbReference type="PANTHER" id="PTHR23502">
    <property type="entry name" value="MAJOR FACILITATOR SUPERFAMILY"/>
    <property type="match status" value="1"/>
</dbReference>
<dbReference type="PROSITE" id="PS50850">
    <property type="entry name" value="MFS"/>
    <property type="match status" value="1"/>
</dbReference>
<dbReference type="KEGG" id="bcom:BAUCODRAFT_568109"/>
<dbReference type="EMBL" id="KB445560">
    <property type="protein sequence ID" value="EMC93255.1"/>
    <property type="molecule type" value="Genomic_DNA"/>
</dbReference>
<feature type="transmembrane region" description="Helical" evidence="11">
    <location>
        <begin position="245"/>
        <end position="262"/>
    </location>
</feature>
<feature type="region of interest" description="Disordered" evidence="10">
    <location>
        <begin position="149"/>
        <end position="175"/>
    </location>
</feature>
<comment type="subcellular location">
    <subcellularLocation>
        <location evidence="1">Membrane</location>
        <topology evidence="1">Multi-pass membrane protein</topology>
    </subcellularLocation>
</comment>
<feature type="compositionally biased region" description="Polar residues" evidence="10">
    <location>
        <begin position="1"/>
        <end position="10"/>
    </location>
</feature>
<sequence>MSHSNPQRRMSSIDREDADIAHAELQAEPERWRNYPEAQRMERAYDSYHAHDRETGPTEVPEEPREEIEEAEEEEELPRARGKREMSSVSTNPDFEAIQTGGTRYRTNRLDSVGTTLSTTSTRMERAFMDYLDRHPTAIKRMEEHRLQHSHTVGTTKSRDGVPLPSFGGGKPYPPPLPEREEYVVEFDGHEDPRHAQNWPLKTKLIIAGILILDALAATFASSVFSPAMTYIEEHFRVGREVATLGTSLFVLGYAVGPIIFAPMSELYGRRVPVIIAAFGFGIFNITVAVAKDYQTLMLGRFFAGLFGSSPLTVVAAVFADMFSNEARGVAVACFSATIICGPFTGPFIGGFIAKSYLGWRWTAYIPAFMGFAACILAVFFQKESYGPVILVDKASELRRMTRNWGIHAKQEEVEVDLKELLSKNISRPLRILFTEPIVLLVTIYMSFIYGLLYLNLTAYGLVFGQVHGFSNGVNGLPYIGLIIGVMIGFVCVVLMNPGYVKKLKANNNIPVPEWRLPLTMVGGIIFCAGLFWFGWAGYMKSTPWIVPTLAGLFLGFGIYAVFLQCLNYIIDAYLMFAASAIAANTFMRSIFGAVFPLFGYYMFEGIGINWGMSLLGFVAAAFIPMPFIFYIYGKKLRSMSKFAPALDIQQDKRRDEEARMGGDASANTAANDAGEESEGTSGLKPSRSSSAENAEKEKEHKVE</sequence>
<dbReference type="SUPFAM" id="SSF103473">
    <property type="entry name" value="MFS general substrate transporter"/>
    <property type="match status" value="1"/>
</dbReference>
<evidence type="ECO:0000256" key="5">
    <source>
        <dbReference type="ARBA" id="ARBA00023136"/>
    </source>
</evidence>
<feature type="transmembrane region" description="Helical" evidence="11">
    <location>
        <begin position="330"/>
        <end position="354"/>
    </location>
</feature>
<keyword evidence="3 11" id="KW-0812">Transmembrane</keyword>
<dbReference type="Pfam" id="PF07690">
    <property type="entry name" value="MFS_1"/>
    <property type="match status" value="1"/>
</dbReference>